<dbReference type="EMBL" id="CP009268">
    <property type="protein sequence ID" value="AJA53172.1"/>
    <property type="molecule type" value="Genomic_DNA"/>
</dbReference>
<dbReference type="Pfam" id="PF02687">
    <property type="entry name" value="FtsX"/>
    <property type="match status" value="2"/>
</dbReference>
<dbReference type="RefSeq" id="WP_003445561.1">
    <property type="nucleotide sequence ID" value="NZ_ANZB01000007.1"/>
</dbReference>
<dbReference type="KEGG" id="cpat:CLPA_c31180"/>
<evidence type="ECO:0000256" key="5">
    <source>
        <dbReference type="ARBA" id="ARBA00023136"/>
    </source>
</evidence>
<feature type="transmembrane region" description="Helical" evidence="8">
    <location>
        <begin position="982"/>
        <end position="1002"/>
    </location>
</feature>
<feature type="transmembrane region" description="Helical" evidence="8">
    <location>
        <begin position="20"/>
        <end position="37"/>
    </location>
</feature>
<evidence type="ECO:0000313" key="12">
    <source>
        <dbReference type="Proteomes" id="UP000028042"/>
    </source>
</evidence>
<dbReference type="KEGG" id="cpae:CPAST_c31180"/>
<feature type="domain" description="ABC3 transporter permease C-terminal" evidence="9">
    <location>
        <begin position="891"/>
        <end position="1002"/>
    </location>
</feature>
<feature type="transmembrane region" description="Helical" evidence="8">
    <location>
        <begin position="661"/>
        <end position="681"/>
    </location>
</feature>
<comment type="subcellular location">
    <subcellularLocation>
        <location evidence="1">Cell membrane</location>
        <topology evidence="1">Multi-pass membrane protein</topology>
    </subcellularLocation>
</comment>
<dbReference type="eggNOG" id="COG0577">
    <property type="taxonomic scope" value="Bacteria"/>
</dbReference>
<keyword evidence="3 8" id="KW-0812">Transmembrane</keyword>
<dbReference type="GO" id="GO:0005886">
    <property type="term" value="C:plasma membrane"/>
    <property type="evidence" value="ECO:0007669"/>
    <property type="project" value="UniProtKB-SubCell"/>
</dbReference>
<evidence type="ECO:0000256" key="8">
    <source>
        <dbReference type="SAM" id="Phobius"/>
    </source>
</evidence>
<keyword evidence="6" id="KW-0175">Coiled coil</keyword>
<feature type="coiled-coil region" evidence="6">
    <location>
        <begin position="401"/>
        <end position="467"/>
    </location>
</feature>
<dbReference type="AlphaFoldDB" id="A0A0H3J6U1"/>
<evidence type="ECO:0000256" key="1">
    <source>
        <dbReference type="ARBA" id="ARBA00004651"/>
    </source>
</evidence>
<dbReference type="EMBL" id="JPGY02000001">
    <property type="protein sequence ID" value="KRU10820.1"/>
    <property type="molecule type" value="Genomic_DNA"/>
</dbReference>
<evidence type="ECO:0000256" key="6">
    <source>
        <dbReference type="SAM" id="Coils"/>
    </source>
</evidence>
<dbReference type="InterPro" id="IPR038766">
    <property type="entry name" value="Membrane_comp_ABC_pdt"/>
</dbReference>
<proteinExistence type="predicted"/>
<keyword evidence="4 8" id="KW-1133">Transmembrane helix</keyword>
<dbReference type="GeneID" id="93075226"/>
<evidence type="ECO:0000256" key="2">
    <source>
        <dbReference type="ARBA" id="ARBA00022475"/>
    </source>
</evidence>
<feature type="region of interest" description="Disordered" evidence="7">
    <location>
        <begin position="246"/>
        <end position="276"/>
    </location>
</feature>
<evidence type="ECO:0000256" key="4">
    <source>
        <dbReference type="ARBA" id="ARBA00022989"/>
    </source>
</evidence>
<evidence type="ECO:0000313" key="11">
    <source>
        <dbReference type="EMBL" id="KRU10820.1"/>
    </source>
</evidence>
<keyword evidence="2" id="KW-1003">Cell membrane</keyword>
<evidence type="ECO:0000259" key="9">
    <source>
        <dbReference type="Pfam" id="PF02687"/>
    </source>
</evidence>
<gene>
    <name evidence="10" type="ORF">CLPA_c31180</name>
    <name evidence="11" type="ORF">CP6013_00067</name>
</gene>
<feature type="compositionally biased region" description="Basic and acidic residues" evidence="7">
    <location>
        <begin position="257"/>
        <end position="276"/>
    </location>
</feature>
<evidence type="ECO:0000256" key="3">
    <source>
        <dbReference type="ARBA" id="ARBA00022692"/>
    </source>
</evidence>
<dbReference type="PANTHER" id="PTHR30287:SF1">
    <property type="entry name" value="INNER MEMBRANE PROTEIN"/>
    <property type="match status" value="1"/>
</dbReference>
<feature type="transmembrane region" description="Helical" evidence="8">
    <location>
        <begin position="584"/>
        <end position="608"/>
    </location>
</feature>
<dbReference type="Proteomes" id="UP000028042">
    <property type="component" value="Unassembled WGS sequence"/>
</dbReference>
<feature type="domain" description="ABC3 transporter permease C-terminal" evidence="9">
    <location>
        <begin position="496"/>
        <end position="603"/>
    </location>
</feature>
<dbReference type="eggNOG" id="COG1511">
    <property type="taxonomic scope" value="Bacteria"/>
</dbReference>
<dbReference type="PATRIC" id="fig|1262449.3.peg.2388"/>
<dbReference type="Proteomes" id="UP000030905">
    <property type="component" value="Chromosome"/>
</dbReference>
<evidence type="ECO:0000256" key="7">
    <source>
        <dbReference type="SAM" id="MobiDB-lite"/>
    </source>
</evidence>
<reference evidence="11" key="2">
    <citation type="submission" date="2015-10" db="EMBL/GenBank/DDBJ databases">
        <title>Improved Draft Genome Sequence of Clostridium pasteurianum Strain ATCC 6013 (DSM 525) Using a Hybrid Next-Generation Sequencing Approach.</title>
        <authorList>
            <person name="Pyne M.E."/>
            <person name="Utturkar S.M."/>
            <person name="Brown S.D."/>
            <person name="Moo-Young M."/>
            <person name="Chung D.A."/>
            <person name="Chou P.C."/>
        </authorList>
    </citation>
    <scope>NUCLEOTIDE SEQUENCE</scope>
    <source>
        <strain evidence="11">ATCC 6013</strain>
    </source>
</reference>
<dbReference type="InterPro" id="IPR003838">
    <property type="entry name" value="ABC3_permease_C"/>
</dbReference>
<protein>
    <submittedName>
        <fullName evidence="11">MacB-like periplasmic core domain containing protein</fullName>
    </submittedName>
</protein>
<keyword evidence="5 8" id="KW-0472">Membrane</keyword>
<feature type="transmembrane region" description="Helical" evidence="8">
    <location>
        <begin position="940"/>
        <end position="962"/>
    </location>
</feature>
<evidence type="ECO:0000313" key="10">
    <source>
        <dbReference type="EMBL" id="AJA53172.1"/>
    </source>
</evidence>
<sequence length="1017" mass="113975">MIDLLYKNTLMKIKKSFGRYISLFIIVIVGVGFFSGLKGSSPDIISSVDKYYKEKNLMDFKIVSTLGLTNEDVDALKSLKDVNTVVPSYSLDVLDKGKTIKVQALEKSVNTVNLISGRMPKNHTECLADSKNYKIGDKITITSDVNDKLKNKEFIVAGTISSPLYMSTDYGNTTIGDGKLSSFIFVNKDNFTMDAYTEIYITAANTKNMTSYSKEYDALADHLNSELLKLKPERENARYQEIYNKADHEINNNQAKLNDEKSKGEHKLSKAKSELDANKLKLNNAKQALAENESNLEKKASSQNIEFKNAKDKIALGWSQINTALKNSNIKKEDLSGKINELNNALKNMKVQQSQLPAKSQAYAQLTTKINQYSTSYEGLLKLQTSITELTGQEKQLNNGIETFNTEIEKAKIKITEGKNELNTNEKKLENGYSEYNKNLAQFNLKITDAQSKIDSAKKDLSKIEKAKWYIYDRDDIAGYSSLKGGTDTITSVAAVFPIFFILIVILMTSNTMARMIVEERNELGTLTSLGFKDRNIISTYLLYVLSATILGAITGFFIGSKIIPNIIFATFNKFILPPLVINYDITSLLLVLAVSITLMTMVTLFFCNSELNQNPAALMRPVPPKQGQKILLEKIGFIWKTLSFTWKVTMRNIFRYKQKVIMTIVGVAGCTALLAAGFGLKDSMNGVAEKQYGEIFKYNAIIALKNETPDMSKDLKKLLTKEKVENPLLIKQTTFKAQSGNDSLDTYLIVPVNEDLFKKYYDLTSKITESSVKLDDSGAVITEKLADTLKIGKGGTIKIKDADNNSYSLKVSDVAENYMQNYIYMNKNLYSKVFGEEVSYNMLVSDYSQDKTTLANHLLDSDSIVNVTFKDDILKQAHDGNSSLNNVVVLLVVIASILVVIVLYNLTSINISERKREIATLKVLGFTDKETNEYIYREAFLMTLFGIAAGLCLGILLHRFVIGAIEDDSTVYFRNIHVLSFVWSSLVIIIVSVVMQIVTYFKMQTIDMIESLKSVE</sequence>
<evidence type="ECO:0000313" key="13">
    <source>
        <dbReference type="Proteomes" id="UP000030905"/>
    </source>
</evidence>
<organism evidence="10 13">
    <name type="scientific">Clostridium pasteurianum DSM 525 = ATCC 6013</name>
    <dbReference type="NCBI Taxonomy" id="1262449"/>
    <lineage>
        <taxon>Bacteria</taxon>
        <taxon>Bacillati</taxon>
        <taxon>Bacillota</taxon>
        <taxon>Clostridia</taxon>
        <taxon>Eubacteriales</taxon>
        <taxon>Clostridiaceae</taxon>
        <taxon>Clostridium</taxon>
    </lineage>
</organism>
<accession>A0A0H3J6U1</accession>
<feature type="transmembrane region" description="Helical" evidence="8">
    <location>
        <begin position="490"/>
        <end position="508"/>
    </location>
</feature>
<name>A0A0H3J6U1_CLOPA</name>
<reference evidence="11 12" key="3">
    <citation type="journal article" name="Genome Announc.">
        <title>Improved Draft Genome Sequence of Clostridium pasteurianum Strain ATCC 6013 (DSM 525) Using a Hybrid Next-Generation Sequencing Approach.</title>
        <authorList>
            <person name="Pyne M.E."/>
            <person name="Utturkar S."/>
            <person name="Brown S.D."/>
            <person name="Moo-Young M."/>
            <person name="Chung D.A."/>
            <person name="Chou C.P."/>
        </authorList>
    </citation>
    <scope>NUCLEOTIDE SEQUENCE [LARGE SCALE GENOMIC DNA]</scope>
    <source>
        <strain evidence="11 12">ATCC 6013</strain>
    </source>
</reference>
<keyword evidence="13" id="KW-1185">Reference proteome</keyword>
<dbReference type="PANTHER" id="PTHR30287">
    <property type="entry name" value="MEMBRANE COMPONENT OF PREDICTED ABC SUPERFAMILY METABOLITE UPTAKE TRANSPORTER"/>
    <property type="match status" value="1"/>
</dbReference>
<feature type="transmembrane region" description="Helical" evidence="8">
    <location>
        <begin position="888"/>
        <end position="907"/>
    </location>
</feature>
<feature type="transmembrane region" description="Helical" evidence="8">
    <location>
        <begin position="541"/>
        <end position="564"/>
    </location>
</feature>
<reference evidence="10 13" key="1">
    <citation type="journal article" date="2015" name="Genome Announc.">
        <title>Complete Genome Sequence of the Nitrogen-Fixing and Solvent-Producing Clostridium pasteurianum DSM 525.</title>
        <authorList>
            <person name="Poehlein A."/>
            <person name="Grosse-Honebrink A."/>
            <person name="Zhang Y."/>
            <person name="Minton N.P."/>
            <person name="Daniel R."/>
        </authorList>
    </citation>
    <scope>NUCLEOTIDE SEQUENCE [LARGE SCALE GENOMIC DNA]</scope>
    <source>
        <strain evidence="10">DSM 525</strain>
        <strain evidence="13">DSM 525 / ATCC 6013</strain>
    </source>
</reference>